<dbReference type="SUPFAM" id="SSF50156">
    <property type="entry name" value="PDZ domain-like"/>
    <property type="match status" value="1"/>
</dbReference>
<dbReference type="InterPro" id="IPR029045">
    <property type="entry name" value="ClpP/crotonase-like_dom_sf"/>
</dbReference>
<evidence type="ECO:0000313" key="13">
    <source>
        <dbReference type="Proteomes" id="UP001565200"/>
    </source>
</evidence>
<dbReference type="Gene3D" id="2.120.10.60">
    <property type="entry name" value="Tricorn protease N-terminal domain"/>
    <property type="match status" value="1"/>
</dbReference>
<dbReference type="Gene3D" id="2.120.10.30">
    <property type="entry name" value="TolB, C-terminal domain"/>
    <property type="match status" value="2"/>
</dbReference>
<dbReference type="SUPFAM" id="SSF82171">
    <property type="entry name" value="DPP6 N-terminal domain-like"/>
    <property type="match status" value="1"/>
</dbReference>
<protein>
    <recommendedName>
        <fullName evidence="7">Tricorn protease homolog</fullName>
        <ecNumber evidence="7">3.4.21.-</ecNumber>
    </recommendedName>
</protein>
<evidence type="ECO:0000256" key="2">
    <source>
        <dbReference type="ARBA" id="ARBA00008524"/>
    </source>
</evidence>
<proteinExistence type="inferred from homology"/>
<evidence type="ECO:0000259" key="10">
    <source>
        <dbReference type="Pfam" id="PF03572"/>
    </source>
</evidence>
<dbReference type="InterPro" id="IPR028204">
    <property type="entry name" value="Tricorn_C1"/>
</dbReference>
<evidence type="ECO:0000313" key="12">
    <source>
        <dbReference type="EMBL" id="MEY8246065.1"/>
    </source>
</evidence>
<dbReference type="Proteomes" id="UP001565200">
    <property type="component" value="Unassembled WGS sequence"/>
</dbReference>
<name>A0ABV4D0R4_9BACT</name>
<keyword evidence="9" id="KW-0732">Signal</keyword>
<keyword evidence="13" id="KW-1185">Reference proteome</keyword>
<feature type="signal peptide" evidence="9">
    <location>
        <begin position="1"/>
        <end position="19"/>
    </location>
</feature>
<dbReference type="PANTHER" id="PTHR43253">
    <property type="entry name" value="TRICORN PROTEASE HOMOLOG 2-RELATED"/>
    <property type="match status" value="1"/>
</dbReference>
<evidence type="ECO:0000259" key="11">
    <source>
        <dbReference type="Pfam" id="PF14684"/>
    </source>
</evidence>
<dbReference type="InterPro" id="IPR005151">
    <property type="entry name" value="Tail-specific_protease"/>
</dbReference>
<feature type="compositionally biased region" description="Basic and acidic residues" evidence="8">
    <location>
        <begin position="566"/>
        <end position="596"/>
    </location>
</feature>
<dbReference type="Gene3D" id="2.30.42.10">
    <property type="match status" value="1"/>
</dbReference>
<dbReference type="Pfam" id="PF03572">
    <property type="entry name" value="Peptidase_S41"/>
    <property type="match status" value="1"/>
</dbReference>
<dbReference type="InterPro" id="IPR011659">
    <property type="entry name" value="WD40"/>
</dbReference>
<keyword evidence="4 7" id="KW-0645">Protease</keyword>
<dbReference type="CDD" id="cd07562">
    <property type="entry name" value="Peptidase_S41_TRI"/>
    <property type="match status" value="1"/>
</dbReference>
<dbReference type="SUPFAM" id="SSF52096">
    <property type="entry name" value="ClpP/crotonase"/>
    <property type="match status" value="1"/>
</dbReference>
<dbReference type="RefSeq" id="WP_369863635.1">
    <property type="nucleotide sequence ID" value="NZ_JBCLPP010000031.1"/>
</dbReference>
<evidence type="ECO:0000256" key="8">
    <source>
        <dbReference type="SAM" id="MobiDB-lite"/>
    </source>
</evidence>
<dbReference type="PANTHER" id="PTHR43253:SF1">
    <property type="entry name" value="TRICORN PROTEASE HOMOLOG 2-RELATED"/>
    <property type="match status" value="1"/>
</dbReference>
<comment type="caution">
    <text evidence="12">The sequence shown here is derived from an EMBL/GenBank/DDBJ whole genome shotgun (WGS) entry which is preliminary data.</text>
</comment>
<feature type="chain" id="PRO_5045375608" description="Tricorn protease homolog" evidence="9">
    <location>
        <begin position="20"/>
        <end position="1087"/>
    </location>
</feature>
<evidence type="ECO:0000256" key="1">
    <source>
        <dbReference type="ARBA" id="ARBA00004496"/>
    </source>
</evidence>
<gene>
    <name evidence="12" type="ORF">AAK873_10620</name>
</gene>
<evidence type="ECO:0000256" key="3">
    <source>
        <dbReference type="ARBA" id="ARBA00022490"/>
    </source>
</evidence>
<dbReference type="Gene3D" id="3.30.750.44">
    <property type="match status" value="1"/>
</dbReference>
<keyword evidence="5 7" id="KW-0378">Hydrolase</keyword>
<sequence>MKKLFCAMAGIVAVASAVADTPLWLRYPAISPDGSTIAFCYQGDIFTVPSSGGAAKRITTNPAYDYMPVWSPDGRSIAFASDRNGNMDVYVVSAEGGVPRAVTVNSVNETPVLFIDNDHILYSASMLPDRKDIQFPSGQFPQLYKIPVTGGRPVMFSSLAMENLSVNPVDGTILYNDKKGYEDTWRKHHRSSITRDIWSCAPDAKSSFKKLTDFAGEDRNPVWAPDGKSYYFLSERDGSFNVYKSSPGKAVERLTRHDRHPVRFLSSSDKGLLCYSYDGELYTLAEGCEPSKVSVSIVSDVVERSVFARNLRSGASDVSVSPSGKEVAFIVHGDVYVTSIEYNTTRRITDTPQQERDVDFSPDGRSLVYAAERGDTWGIYESKLVRDEDKYFTYARVIAETPLVVNEKTSFQPRYSPDGKEVAFLEDRTALRVINLKDKSVRTVLDGKYNYSYSDGDQEYQWSPDSKWFLVRYIGVGGWNNTDIALVKADGSGDITNLTESGYSDSNPRWVLGGKAMIWSSDRAGYRSHGSWGAEDDVYVMFFDGDAWDRFLMSKEDLALVEELEKETKDKENDGKDDAVKKKKEKGDKKDKNKDDEANKKKDLVFDLANRRDRVMRLTGNSSHLGDAWLSVKGDKLYYCAAFESGYDLWEHDLKERSTKIIIKGVGGGTFNIDKDGKKAYLSSGGGIKEIDFDGAKSKDIPFVAEFNYRPAEERTYMFNHAWRQVKDKFYDPVIHGIDWEAYHRDYSRFLPHINNNYDFRDMLSEMLGELNGSHTGSRYYGTMAESSPATAVLGAFYDDSYDGDGLCIAEIIARGPLTKADSKIKPGCIIEKINGASIVNNADYAPLLAGKSGKKVVLSVYDPSTGKRFEETVTPITYGAQSTLLYRRWVENNRRKVEELSGGKVGYVHVEGMNSPSFREVYSDLLGRYRNCEAVIVDTRHNGGGWLHDDLATLLSGKEYAQFAPRGQYIGSDPFNKWLKPSCVLICEDNYSNAHGFPWVYKTLGIGKLIGAPVPGTMTAVWWETQIDPSIVFGIPQVGCRDMNGNYLENQELQPDIKVYNTPEMQLSGRDLQLETAVNEMLKLCK</sequence>
<dbReference type="Pfam" id="PF14684">
    <property type="entry name" value="Tricorn_C1"/>
    <property type="match status" value="1"/>
</dbReference>
<organism evidence="12 13">
    <name type="scientific">Heminiphilus faecis</name>
    <dbReference type="NCBI Taxonomy" id="2601703"/>
    <lineage>
        <taxon>Bacteria</taxon>
        <taxon>Pseudomonadati</taxon>
        <taxon>Bacteroidota</taxon>
        <taxon>Bacteroidia</taxon>
        <taxon>Bacteroidales</taxon>
        <taxon>Muribaculaceae</taxon>
        <taxon>Heminiphilus</taxon>
    </lineage>
</organism>
<dbReference type="PIRSF" id="PIRSF036421">
    <property type="entry name" value="Tricorn_protease"/>
    <property type="match status" value="1"/>
</dbReference>
<dbReference type="InterPro" id="IPR012393">
    <property type="entry name" value="Tricorn_protease"/>
</dbReference>
<accession>A0ABV4D0R4</accession>
<evidence type="ECO:0000256" key="9">
    <source>
        <dbReference type="SAM" id="SignalP"/>
    </source>
</evidence>
<evidence type="ECO:0000256" key="7">
    <source>
        <dbReference type="PIRNR" id="PIRNR036421"/>
    </source>
</evidence>
<dbReference type="EMBL" id="JBCLPP010000031">
    <property type="protein sequence ID" value="MEY8246065.1"/>
    <property type="molecule type" value="Genomic_DNA"/>
</dbReference>
<dbReference type="Gene3D" id="3.90.226.10">
    <property type="entry name" value="2-enoyl-CoA Hydratase, Chain A, domain 1"/>
    <property type="match status" value="1"/>
</dbReference>
<keyword evidence="6 7" id="KW-0720">Serine protease</keyword>
<evidence type="ECO:0000256" key="4">
    <source>
        <dbReference type="ARBA" id="ARBA00022670"/>
    </source>
</evidence>
<feature type="domain" description="Tricorn protease C1" evidence="11">
    <location>
        <begin position="711"/>
        <end position="769"/>
    </location>
</feature>
<reference evidence="12 13" key="1">
    <citation type="submission" date="2024-03" db="EMBL/GenBank/DDBJ databases">
        <title>Mouse gut bacterial collection (mGBC) of GemPharmatech.</title>
        <authorList>
            <person name="He Y."/>
            <person name="Dong L."/>
            <person name="Wu D."/>
            <person name="Gao X."/>
            <person name="Lin Z."/>
        </authorList>
    </citation>
    <scope>NUCLEOTIDE SEQUENCE [LARGE SCALE GENOMIC DNA]</scope>
    <source>
        <strain evidence="12 13">54-13</strain>
    </source>
</reference>
<comment type="subcellular location">
    <subcellularLocation>
        <location evidence="1 7">Cytoplasm</location>
    </subcellularLocation>
</comment>
<evidence type="ECO:0000256" key="6">
    <source>
        <dbReference type="ARBA" id="ARBA00022825"/>
    </source>
</evidence>
<comment type="similarity">
    <text evidence="2 7">Belongs to the peptidase S41B family.</text>
</comment>
<dbReference type="EC" id="3.4.21.-" evidence="7"/>
<dbReference type="Pfam" id="PF07676">
    <property type="entry name" value="PD40"/>
    <property type="match status" value="1"/>
</dbReference>
<feature type="domain" description="Tail specific protease" evidence="10">
    <location>
        <begin position="905"/>
        <end position="1060"/>
    </location>
</feature>
<keyword evidence="3 7" id="KW-0963">Cytoplasm</keyword>
<dbReference type="InterPro" id="IPR011042">
    <property type="entry name" value="6-blade_b-propeller_TolB-like"/>
</dbReference>
<comment type="function">
    <text evidence="7">Degrades oligopeptides.</text>
</comment>
<feature type="region of interest" description="Disordered" evidence="8">
    <location>
        <begin position="565"/>
        <end position="596"/>
    </location>
</feature>
<dbReference type="Pfam" id="PF26549">
    <property type="entry name" value="Tricorn_N"/>
    <property type="match status" value="1"/>
</dbReference>
<dbReference type="SUPFAM" id="SSF69304">
    <property type="entry name" value="Tricorn protease N-terminal domain"/>
    <property type="match status" value="2"/>
</dbReference>
<evidence type="ECO:0000256" key="5">
    <source>
        <dbReference type="ARBA" id="ARBA00022801"/>
    </source>
</evidence>
<dbReference type="InterPro" id="IPR036034">
    <property type="entry name" value="PDZ_sf"/>
</dbReference>